<sequence length="75" mass="8193">MSSVKFVVVVLALLAVFAMNTSAQFVYNWPAYYSAYYNPYWGYVWGSDKGKSADAPMPPSGGPAPSVFTNNAPKF</sequence>
<organism evidence="1 2">
    <name type="scientific">Panagrolaimus sp. JU765</name>
    <dbReference type="NCBI Taxonomy" id="591449"/>
    <lineage>
        <taxon>Eukaryota</taxon>
        <taxon>Metazoa</taxon>
        <taxon>Ecdysozoa</taxon>
        <taxon>Nematoda</taxon>
        <taxon>Chromadorea</taxon>
        <taxon>Rhabditida</taxon>
        <taxon>Tylenchina</taxon>
        <taxon>Panagrolaimomorpha</taxon>
        <taxon>Panagrolaimoidea</taxon>
        <taxon>Panagrolaimidae</taxon>
        <taxon>Panagrolaimus</taxon>
    </lineage>
</organism>
<reference evidence="2" key="1">
    <citation type="submission" date="2025-08" db="UniProtKB">
        <authorList>
            <consortium name="WormBaseParasite"/>
        </authorList>
    </citation>
    <scope>IDENTIFICATION</scope>
</reference>
<dbReference type="Proteomes" id="UP000887576">
    <property type="component" value="Unplaced"/>
</dbReference>
<name>A0AC34R6C8_9BILA</name>
<evidence type="ECO:0000313" key="1">
    <source>
        <dbReference type="Proteomes" id="UP000887576"/>
    </source>
</evidence>
<evidence type="ECO:0000313" key="2">
    <source>
        <dbReference type="WBParaSite" id="JU765_v2.g3854.t2"/>
    </source>
</evidence>
<dbReference type="WBParaSite" id="JU765_v2.g3854.t2">
    <property type="protein sequence ID" value="JU765_v2.g3854.t2"/>
    <property type="gene ID" value="JU765_v2.g3854"/>
</dbReference>
<accession>A0AC34R6C8</accession>
<proteinExistence type="predicted"/>
<protein>
    <submittedName>
        <fullName evidence="2">Uncharacterized protein</fullName>
    </submittedName>
</protein>